<dbReference type="AlphaFoldDB" id="A0A6G1JJC1"/>
<feature type="repeat" description="ANK" evidence="3">
    <location>
        <begin position="507"/>
        <end position="532"/>
    </location>
</feature>
<protein>
    <submittedName>
        <fullName evidence="5">Ankyrin</fullName>
    </submittedName>
</protein>
<organism evidence="5 6">
    <name type="scientific">Lentithecium fluviatile CBS 122367</name>
    <dbReference type="NCBI Taxonomy" id="1168545"/>
    <lineage>
        <taxon>Eukaryota</taxon>
        <taxon>Fungi</taxon>
        <taxon>Dikarya</taxon>
        <taxon>Ascomycota</taxon>
        <taxon>Pezizomycotina</taxon>
        <taxon>Dothideomycetes</taxon>
        <taxon>Pleosporomycetidae</taxon>
        <taxon>Pleosporales</taxon>
        <taxon>Massarineae</taxon>
        <taxon>Lentitheciaceae</taxon>
        <taxon>Lentithecium</taxon>
    </lineage>
</organism>
<dbReference type="InterPro" id="IPR036770">
    <property type="entry name" value="Ankyrin_rpt-contain_sf"/>
</dbReference>
<dbReference type="Proteomes" id="UP000799291">
    <property type="component" value="Unassembled WGS sequence"/>
</dbReference>
<dbReference type="EMBL" id="MU005570">
    <property type="protein sequence ID" value="KAF2690667.1"/>
    <property type="molecule type" value="Genomic_DNA"/>
</dbReference>
<keyword evidence="1" id="KW-0677">Repeat</keyword>
<dbReference type="OrthoDB" id="10252328at2759"/>
<dbReference type="Gene3D" id="1.25.40.20">
    <property type="entry name" value="Ankyrin repeat-containing domain"/>
    <property type="match status" value="1"/>
</dbReference>
<feature type="region of interest" description="Disordered" evidence="4">
    <location>
        <begin position="95"/>
        <end position="149"/>
    </location>
</feature>
<keyword evidence="2 3" id="KW-0040">ANK repeat</keyword>
<proteinExistence type="predicted"/>
<evidence type="ECO:0000256" key="4">
    <source>
        <dbReference type="SAM" id="MobiDB-lite"/>
    </source>
</evidence>
<dbReference type="SUPFAM" id="SSF48403">
    <property type="entry name" value="Ankyrin repeat"/>
    <property type="match status" value="1"/>
</dbReference>
<feature type="compositionally biased region" description="Basic and acidic residues" evidence="4">
    <location>
        <begin position="109"/>
        <end position="143"/>
    </location>
</feature>
<dbReference type="PROSITE" id="PS50297">
    <property type="entry name" value="ANK_REP_REGION"/>
    <property type="match status" value="1"/>
</dbReference>
<dbReference type="Pfam" id="PF12796">
    <property type="entry name" value="Ank_2"/>
    <property type="match status" value="2"/>
</dbReference>
<gene>
    <name evidence="5" type="ORF">K458DRAFT_482886</name>
</gene>
<name>A0A6G1JJC1_9PLEO</name>
<dbReference type="InterPro" id="IPR002110">
    <property type="entry name" value="Ankyrin_rpt"/>
</dbReference>
<evidence type="ECO:0000313" key="5">
    <source>
        <dbReference type="EMBL" id="KAF2690667.1"/>
    </source>
</evidence>
<evidence type="ECO:0000256" key="3">
    <source>
        <dbReference type="PROSITE-ProRule" id="PRU00023"/>
    </source>
</evidence>
<evidence type="ECO:0000256" key="2">
    <source>
        <dbReference type="ARBA" id="ARBA00023043"/>
    </source>
</evidence>
<keyword evidence="6" id="KW-1185">Reference proteome</keyword>
<dbReference type="PANTHER" id="PTHR24198">
    <property type="entry name" value="ANKYRIN REPEAT AND PROTEIN KINASE DOMAIN-CONTAINING PROTEIN"/>
    <property type="match status" value="1"/>
</dbReference>
<dbReference type="SMART" id="SM00248">
    <property type="entry name" value="ANK"/>
    <property type="match status" value="6"/>
</dbReference>
<reference evidence="5" key="1">
    <citation type="journal article" date="2020" name="Stud. Mycol.">
        <title>101 Dothideomycetes genomes: a test case for predicting lifestyles and emergence of pathogens.</title>
        <authorList>
            <person name="Haridas S."/>
            <person name="Albert R."/>
            <person name="Binder M."/>
            <person name="Bloem J."/>
            <person name="Labutti K."/>
            <person name="Salamov A."/>
            <person name="Andreopoulos B."/>
            <person name="Baker S."/>
            <person name="Barry K."/>
            <person name="Bills G."/>
            <person name="Bluhm B."/>
            <person name="Cannon C."/>
            <person name="Castanera R."/>
            <person name="Culley D."/>
            <person name="Daum C."/>
            <person name="Ezra D."/>
            <person name="Gonzalez J."/>
            <person name="Henrissat B."/>
            <person name="Kuo A."/>
            <person name="Liang C."/>
            <person name="Lipzen A."/>
            <person name="Lutzoni F."/>
            <person name="Magnuson J."/>
            <person name="Mondo S."/>
            <person name="Nolan M."/>
            <person name="Ohm R."/>
            <person name="Pangilinan J."/>
            <person name="Park H.-J."/>
            <person name="Ramirez L."/>
            <person name="Alfaro M."/>
            <person name="Sun H."/>
            <person name="Tritt A."/>
            <person name="Yoshinaga Y."/>
            <person name="Zwiers L.-H."/>
            <person name="Turgeon B."/>
            <person name="Goodwin S."/>
            <person name="Spatafora J."/>
            <person name="Crous P."/>
            <person name="Grigoriev I."/>
        </authorList>
    </citation>
    <scope>NUCLEOTIDE SEQUENCE</scope>
    <source>
        <strain evidence="5">CBS 122367</strain>
    </source>
</reference>
<dbReference type="PANTHER" id="PTHR24198:SF165">
    <property type="entry name" value="ANKYRIN REPEAT-CONTAINING PROTEIN-RELATED"/>
    <property type="match status" value="1"/>
</dbReference>
<sequence length="623" mass="68963">MSIAENSAEKIAFLIIALGAGLLLWTNTNAKHSIANVPKEVRRTIKLSDMQSSTNLSTIQILVSVPEQSQLSWMMAAIFTAIGAVAMSYAKDLSSRTETHSSRTVGENKGTRDAALLDHDADAPADPKEGPNRDAESQPKEEDTSVEDVELDDLDQLANYIYRADVDCNSPPTDSDMIQPLPKNDIPDMDEYEAASMDDFLRVVHGLVAFGLPFHSFGKDDQLTDEAISDCDSMVQYLRMAMCRFAVRQNRLELLNRCYTNPTGNELWYMVKLAVEYERQEIFKNLVQRYHKSQKEILAKALEYAAYRGNEDMMIVLLASEENVNVNGDKTTHPLTAAVAGHQLGAIRLLILYGAEVNVRNKEWMGRTPYPTLLIAAAGCGNPAVAKELLAAGACPRDHEKEYDTIRLTFASKGSARMLYCLMEAGVQLRGSELEEALSLAVSAGHSKLAEFALKEGANPNAPETLLSLYGSLFQWACAQGHEDIVRSFINYGVDIHRPDRPYALFGGTTPLHAAACCGHFAIADLLKKNGAKGPSIEIVEVCKFAKLGRLSDLKNFIRKHPQVDVWEEVCYGVSALSYARKGMENPGIFGCKRATRKQYEEFVEFLEKQRTSLGKAPSRRAY</sequence>
<evidence type="ECO:0000256" key="1">
    <source>
        <dbReference type="ARBA" id="ARBA00022737"/>
    </source>
</evidence>
<dbReference type="PROSITE" id="PS50088">
    <property type="entry name" value="ANK_REPEAT"/>
    <property type="match status" value="1"/>
</dbReference>
<evidence type="ECO:0000313" key="6">
    <source>
        <dbReference type="Proteomes" id="UP000799291"/>
    </source>
</evidence>
<accession>A0A6G1JJC1</accession>